<dbReference type="AlphaFoldDB" id="A0A3N4M1W6"/>
<reference evidence="1 2" key="1">
    <citation type="journal article" date="2018" name="Nat. Ecol. Evol.">
        <title>Pezizomycetes genomes reveal the molecular basis of ectomycorrhizal truffle lifestyle.</title>
        <authorList>
            <person name="Murat C."/>
            <person name="Payen T."/>
            <person name="Noel B."/>
            <person name="Kuo A."/>
            <person name="Morin E."/>
            <person name="Chen J."/>
            <person name="Kohler A."/>
            <person name="Krizsan K."/>
            <person name="Balestrini R."/>
            <person name="Da Silva C."/>
            <person name="Montanini B."/>
            <person name="Hainaut M."/>
            <person name="Levati E."/>
            <person name="Barry K.W."/>
            <person name="Belfiori B."/>
            <person name="Cichocki N."/>
            <person name="Clum A."/>
            <person name="Dockter R.B."/>
            <person name="Fauchery L."/>
            <person name="Guy J."/>
            <person name="Iotti M."/>
            <person name="Le Tacon F."/>
            <person name="Lindquist E.A."/>
            <person name="Lipzen A."/>
            <person name="Malagnac F."/>
            <person name="Mello A."/>
            <person name="Molinier V."/>
            <person name="Miyauchi S."/>
            <person name="Poulain J."/>
            <person name="Riccioni C."/>
            <person name="Rubini A."/>
            <person name="Sitrit Y."/>
            <person name="Splivallo R."/>
            <person name="Traeger S."/>
            <person name="Wang M."/>
            <person name="Zifcakova L."/>
            <person name="Wipf D."/>
            <person name="Zambonelli A."/>
            <person name="Paolocci F."/>
            <person name="Nowrousian M."/>
            <person name="Ottonello S."/>
            <person name="Baldrian P."/>
            <person name="Spatafora J.W."/>
            <person name="Henrissat B."/>
            <person name="Nagy L.G."/>
            <person name="Aury J.M."/>
            <person name="Wincker P."/>
            <person name="Grigoriev I.V."/>
            <person name="Bonfante P."/>
            <person name="Martin F.M."/>
        </authorList>
    </citation>
    <scope>NUCLEOTIDE SEQUENCE [LARGE SCALE GENOMIC DNA]</scope>
    <source>
        <strain evidence="1 2">ATCC MYA-4762</strain>
    </source>
</reference>
<name>A0A3N4M1W6_9PEZI</name>
<organism evidence="1 2">
    <name type="scientific">Terfezia boudieri ATCC MYA-4762</name>
    <dbReference type="NCBI Taxonomy" id="1051890"/>
    <lineage>
        <taxon>Eukaryota</taxon>
        <taxon>Fungi</taxon>
        <taxon>Dikarya</taxon>
        <taxon>Ascomycota</taxon>
        <taxon>Pezizomycotina</taxon>
        <taxon>Pezizomycetes</taxon>
        <taxon>Pezizales</taxon>
        <taxon>Pezizaceae</taxon>
        <taxon>Terfezia</taxon>
    </lineage>
</organism>
<proteinExistence type="predicted"/>
<keyword evidence="2" id="KW-1185">Reference proteome</keyword>
<dbReference type="Proteomes" id="UP000267821">
    <property type="component" value="Unassembled WGS sequence"/>
</dbReference>
<evidence type="ECO:0000313" key="1">
    <source>
        <dbReference type="EMBL" id="RPB27382.1"/>
    </source>
</evidence>
<sequence>MSEAMIPISTDALHYRTLLFELSKPVTIPAEKVDEIWLYVDSVYASLSGEVLQCKSGNDSVGFENQQNKVTEGKIIKRRNSSIRDYKHLCMSCSDQSLKTY</sequence>
<dbReference type="OrthoDB" id="5301254at2759"/>
<dbReference type="EMBL" id="ML121531">
    <property type="protein sequence ID" value="RPB27382.1"/>
    <property type="molecule type" value="Genomic_DNA"/>
</dbReference>
<accession>A0A3N4M1W6</accession>
<dbReference type="InParanoid" id="A0A3N4M1W6"/>
<protein>
    <submittedName>
        <fullName evidence="1">Uncharacterized protein</fullName>
    </submittedName>
</protein>
<gene>
    <name evidence="1" type="ORF">L211DRAFT_834240</name>
</gene>
<evidence type="ECO:0000313" key="2">
    <source>
        <dbReference type="Proteomes" id="UP000267821"/>
    </source>
</evidence>